<evidence type="ECO:0000259" key="2">
    <source>
        <dbReference type="PROSITE" id="PS50011"/>
    </source>
</evidence>
<dbReference type="InterPro" id="IPR011009">
    <property type="entry name" value="Kinase-like_dom_sf"/>
</dbReference>
<comment type="caution">
    <text evidence="3">The sequence shown here is derived from an EMBL/GenBank/DDBJ whole genome shotgun (WGS) entry which is preliminary data.</text>
</comment>
<feature type="domain" description="Protein kinase" evidence="2">
    <location>
        <begin position="7"/>
        <end position="64"/>
    </location>
</feature>
<dbReference type="SUPFAM" id="SSF56112">
    <property type="entry name" value="Protein kinase-like (PK-like)"/>
    <property type="match status" value="1"/>
</dbReference>
<keyword evidence="1" id="KW-0547">Nucleotide-binding</keyword>
<protein>
    <recommendedName>
        <fullName evidence="2">Protein kinase domain-containing protein</fullName>
    </recommendedName>
</protein>
<dbReference type="GO" id="GO:0005524">
    <property type="term" value="F:ATP binding"/>
    <property type="evidence" value="ECO:0007669"/>
    <property type="project" value="UniProtKB-UniRule"/>
</dbReference>
<accession>A0A9P6PSU0</accession>
<dbReference type="InterPro" id="IPR001245">
    <property type="entry name" value="Ser-Thr/Tyr_kinase_cat_dom"/>
</dbReference>
<gene>
    <name evidence="3" type="ORF">DFQ27_008787</name>
</gene>
<evidence type="ECO:0000313" key="3">
    <source>
        <dbReference type="EMBL" id="KAG0251366.1"/>
    </source>
</evidence>
<dbReference type="PROSITE" id="PS50011">
    <property type="entry name" value="PROTEIN_KINASE_DOM"/>
    <property type="match status" value="1"/>
</dbReference>
<sequence>MSSVGELVLGPRLGVGGFGEVYLASWMRQPCAVKRVLLNVSQYDQAAVKNEIDIFRELRHKNII</sequence>
<reference evidence="3" key="1">
    <citation type="journal article" date="2020" name="Fungal Divers.">
        <title>Resolving the Mortierellaceae phylogeny through synthesis of multi-gene phylogenetics and phylogenomics.</title>
        <authorList>
            <person name="Vandepol N."/>
            <person name="Liber J."/>
            <person name="Desiro A."/>
            <person name="Na H."/>
            <person name="Kennedy M."/>
            <person name="Barry K."/>
            <person name="Grigoriev I.V."/>
            <person name="Miller A.N."/>
            <person name="O'Donnell K."/>
            <person name="Stajich J.E."/>
            <person name="Bonito G."/>
        </authorList>
    </citation>
    <scope>NUCLEOTIDE SEQUENCE</scope>
    <source>
        <strain evidence="3">BC1065</strain>
    </source>
</reference>
<dbReference type="Gene3D" id="3.30.200.20">
    <property type="entry name" value="Phosphorylase Kinase, domain 1"/>
    <property type="match status" value="1"/>
</dbReference>
<dbReference type="InterPro" id="IPR017441">
    <property type="entry name" value="Protein_kinase_ATP_BS"/>
</dbReference>
<dbReference type="AlphaFoldDB" id="A0A9P6PSU0"/>
<dbReference type="PROSITE" id="PS00107">
    <property type="entry name" value="PROTEIN_KINASE_ATP"/>
    <property type="match status" value="1"/>
</dbReference>
<evidence type="ECO:0000313" key="4">
    <source>
        <dbReference type="Proteomes" id="UP000807716"/>
    </source>
</evidence>
<dbReference type="Pfam" id="PF07714">
    <property type="entry name" value="PK_Tyr_Ser-Thr"/>
    <property type="match status" value="1"/>
</dbReference>
<dbReference type="EMBL" id="JAAAJB010000757">
    <property type="protein sequence ID" value="KAG0251366.1"/>
    <property type="molecule type" value="Genomic_DNA"/>
</dbReference>
<keyword evidence="4" id="KW-1185">Reference proteome</keyword>
<evidence type="ECO:0000256" key="1">
    <source>
        <dbReference type="PROSITE-ProRule" id="PRU10141"/>
    </source>
</evidence>
<dbReference type="OrthoDB" id="1937654at2759"/>
<name>A0A9P6PSU0_9FUNG</name>
<proteinExistence type="predicted"/>
<feature type="non-terminal residue" evidence="3">
    <location>
        <position position="64"/>
    </location>
</feature>
<organism evidence="3 4">
    <name type="scientific">Actinomortierella ambigua</name>
    <dbReference type="NCBI Taxonomy" id="1343610"/>
    <lineage>
        <taxon>Eukaryota</taxon>
        <taxon>Fungi</taxon>
        <taxon>Fungi incertae sedis</taxon>
        <taxon>Mucoromycota</taxon>
        <taxon>Mortierellomycotina</taxon>
        <taxon>Mortierellomycetes</taxon>
        <taxon>Mortierellales</taxon>
        <taxon>Mortierellaceae</taxon>
        <taxon>Actinomortierella</taxon>
    </lineage>
</organism>
<keyword evidence="1" id="KW-0067">ATP-binding</keyword>
<dbReference type="GO" id="GO:0004672">
    <property type="term" value="F:protein kinase activity"/>
    <property type="evidence" value="ECO:0007669"/>
    <property type="project" value="InterPro"/>
</dbReference>
<feature type="binding site" evidence="1">
    <location>
        <position position="34"/>
    </location>
    <ligand>
        <name>ATP</name>
        <dbReference type="ChEBI" id="CHEBI:30616"/>
    </ligand>
</feature>
<dbReference type="Proteomes" id="UP000807716">
    <property type="component" value="Unassembled WGS sequence"/>
</dbReference>
<dbReference type="InterPro" id="IPR000719">
    <property type="entry name" value="Prot_kinase_dom"/>
</dbReference>